<dbReference type="HAMAP" id="MF_00360">
    <property type="entry name" value="Ribosomal_bS6"/>
    <property type="match status" value="1"/>
</dbReference>
<dbReference type="GO" id="GO:0003735">
    <property type="term" value="F:structural constituent of ribosome"/>
    <property type="evidence" value="ECO:0007669"/>
    <property type="project" value="InterPro"/>
</dbReference>
<dbReference type="GO" id="GO:0005840">
    <property type="term" value="C:ribosome"/>
    <property type="evidence" value="ECO:0007669"/>
    <property type="project" value="UniProtKB-KW"/>
</dbReference>
<dbReference type="GO" id="GO:0019843">
    <property type="term" value="F:rRNA binding"/>
    <property type="evidence" value="ECO:0007669"/>
    <property type="project" value="UniProtKB-UniRule"/>
</dbReference>
<proteinExistence type="inferred from homology"/>
<dbReference type="AlphaFoldDB" id="A0A1F7UUW0"/>
<comment type="function">
    <text evidence="3">Binds together with bS18 to 16S ribosomal RNA.</text>
</comment>
<dbReference type="InterPro" id="IPR014717">
    <property type="entry name" value="Transl_elong_EF1B/ribsomal_bS6"/>
</dbReference>
<evidence type="ECO:0000256" key="1">
    <source>
        <dbReference type="ARBA" id="ARBA00009512"/>
    </source>
</evidence>
<dbReference type="CDD" id="cd00473">
    <property type="entry name" value="bS6"/>
    <property type="match status" value="1"/>
</dbReference>
<dbReference type="SUPFAM" id="SSF54995">
    <property type="entry name" value="Ribosomal protein S6"/>
    <property type="match status" value="1"/>
</dbReference>
<gene>
    <name evidence="3" type="primary">rpsF</name>
    <name evidence="5" type="ORF">A3B21_04020</name>
</gene>
<dbReference type="InterPro" id="IPR035980">
    <property type="entry name" value="Ribosomal_bS6_sf"/>
</dbReference>
<keyword evidence="3" id="KW-0694">RNA-binding</keyword>
<evidence type="ECO:0000256" key="4">
    <source>
        <dbReference type="SAM" id="MobiDB-lite"/>
    </source>
</evidence>
<comment type="similarity">
    <text evidence="1 3">Belongs to the bacterial ribosomal protein bS6 family.</text>
</comment>
<evidence type="ECO:0000313" key="6">
    <source>
        <dbReference type="Proteomes" id="UP000176897"/>
    </source>
</evidence>
<dbReference type="InterPro" id="IPR020814">
    <property type="entry name" value="Ribosomal_S6_plastid/chlpt"/>
</dbReference>
<sequence length="166" mass="18270">MQKYELLALFPLTGTDEEMKALALKIEERISGAHGTVHASTSLQKGPLAYALETVRQGYYQMIQFEMEPKVVAEFRRALILSGEVLRFTISKLAGEFKAFAPSQPRVAPGRTPRVPQPVSAGVFKAPMPTSPVAPSTLSQETIVKEATPKVSMEELDKRLEQILGE</sequence>
<dbReference type="EMBL" id="MGEJ01000005">
    <property type="protein sequence ID" value="OGL81508.1"/>
    <property type="molecule type" value="Genomic_DNA"/>
</dbReference>
<dbReference type="STRING" id="1802401.A3B21_04020"/>
<feature type="region of interest" description="Disordered" evidence="4">
    <location>
        <begin position="122"/>
        <end position="141"/>
    </location>
</feature>
<dbReference type="NCBIfam" id="TIGR00166">
    <property type="entry name" value="S6"/>
    <property type="match status" value="1"/>
</dbReference>
<dbReference type="GO" id="GO:1990904">
    <property type="term" value="C:ribonucleoprotein complex"/>
    <property type="evidence" value="ECO:0007669"/>
    <property type="project" value="UniProtKB-KW"/>
</dbReference>
<dbReference type="InterPro" id="IPR000529">
    <property type="entry name" value="Ribosomal_bS6"/>
</dbReference>
<evidence type="ECO:0000256" key="3">
    <source>
        <dbReference type="HAMAP-Rule" id="MF_00360"/>
    </source>
</evidence>
<name>A0A1F7UUW0_9BACT</name>
<keyword evidence="3 5" id="KW-0689">Ribosomal protein</keyword>
<reference evidence="5 6" key="1">
    <citation type="journal article" date="2016" name="Nat. Commun.">
        <title>Thousands of microbial genomes shed light on interconnected biogeochemical processes in an aquifer system.</title>
        <authorList>
            <person name="Anantharaman K."/>
            <person name="Brown C.T."/>
            <person name="Hug L.A."/>
            <person name="Sharon I."/>
            <person name="Castelle C.J."/>
            <person name="Probst A.J."/>
            <person name="Thomas B.C."/>
            <person name="Singh A."/>
            <person name="Wilkins M.J."/>
            <person name="Karaoz U."/>
            <person name="Brodie E.L."/>
            <person name="Williams K.H."/>
            <person name="Hubbard S.S."/>
            <person name="Banfield J.F."/>
        </authorList>
    </citation>
    <scope>NUCLEOTIDE SEQUENCE [LARGE SCALE GENOMIC DNA]</scope>
</reference>
<comment type="caution">
    <text evidence="5">The sequence shown here is derived from an EMBL/GenBank/DDBJ whole genome shotgun (WGS) entry which is preliminary data.</text>
</comment>
<keyword evidence="3" id="KW-0699">rRNA-binding</keyword>
<protein>
    <recommendedName>
        <fullName evidence="2 3">Small ribosomal subunit protein bS6</fullName>
    </recommendedName>
</protein>
<accession>A0A1F7UUW0</accession>
<dbReference type="GO" id="GO:0006412">
    <property type="term" value="P:translation"/>
    <property type="evidence" value="ECO:0007669"/>
    <property type="project" value="UniProtKB-UniRule"/>
</dbReference>
<organism evidence="5 6">
    <name type="scientific">Candidatus Uhrbacteria bacterium RIFCSPLOWO2_01_FULL_47_24</name>
    <dbReference type="NCBI Taxonomy" id="1802401"/>
    <lineage>
        <taxon>Bacteria</taxon>
        <taxon>Candidatus Uhriibacteriota</taxon>
    </lineage>
</organism>
<dbReference type="Gene3D" id="3.30.70.60">
    <property type="match status" value="1"/>
</dbReference>
<evidence type="ECO:0000256" key="2">
    <source>
        <dbReference type="ARBA" id="ARBA00035294"/>
    </source>
</evidence>
<dbReference type="Proteomes" id="UP000176897">
    <property type="component" value="Unassembled WGS sequence"/>
</dbReference>
<dbReference type="Pfam" id="PF01250">
    <property type="entry name" value="Ribosomal_S6"/>
    <property type="match status" value="1"/>
</dbReference>
<evidence type="ECO:0000313" key="5">
    <source>
        <dbReference type="EMBL" id="OGL81508.1"/>
    </source>
</evidence>
<keyword evidence="3" id="KW-0687">Ribonucleoprotein</keyword>